<dbReference type="GO" id="GO:0006457">
    <property type="term" value="P:protein folding"/>
    <property type="evidence" value="ECO:0007669"/>
    <property type="project" value="InterPro"/>
</dbReference>
<evidence type="ECO:0000313" key="10">
    <source>
        <dbReference type="Proteomes" id="UP001488805"/>
    </source>
</evidence>
<evidence type="ECO:0000256" key="5">
    <source>
        <dbReference type="ARBA" id="ARBA00022490"/>
    </source>
</evidence>
<dbReference type="EMBL" id="JBCEZU010000111">
    <property type="protein sequence ID" value="KAK9528461.1"/>
    <property type="molecule type" value="Genomic_DNA"/>
</dbReference>
<reference evidence="9 10" key="1">
    <citation type="journal article" date="2024" name="Genome Biol. Evol.">
        <title>Chromosome-level genome assembly of the viviparous eelpout Zoarces viviparus.</title>
        <authorList>
            <person name="Fuhrmann N."/>
            <person name="Brasseur M.V."/>
            <person name="Bakowski C.E."/>
            <person name="Podsiadlowski L."/>
            <person name="Prost S."/>
            <person name="Krehenwinkel H."/>
            <person name="Mayer C."/>
        </authorList>
    </citation>
    <scope>NUCLEOTIDE SEQUENCE [LARGE SCALE GENOMIC DNA]</scope>
    <source>
        <strain evidence="9">NO-MEL_2022_Ind0_liver</strain>
    </source>
</reference>
<dbReference type="GO" id="GO:0016272">
    <property type="term" value="C:prefoldin complex"/>
    <property type="evidence" value="ECO:0007669"/>
    <property type="project" value="InterPro"/>
</dbReference>
<dbReference type="CDD" id="cd22860">
    <property type="entry name" value="PDRG1"/>
    <property type="match status" value="1"/>
</dbReference>
<protein>
    <recommendedName>
        <fullName evidence="4">p53 and DNA damage-regulated protein 1</fullName>
    </recommendedName>
</protein>
<evidence type="ECO:0000256" key="4">
    <source>
        <dbReference type="ARBA" id="ARBA00016313"/>
    </source>
</evidence>
<dbReference type="InterPro" id="IPR030482">
    <property type="entry name" value="PDRG1"/>
</dbReference>
<feature type="coiled-coil region" evidence="8">
    <location>
        <begin position="73"/>
        <end position="100"/>
    </location>
</feature>
<sequence length="132" mass="15125">MDAVPVRVLEYLTEVEEAAEDVLTTKQQIVDLDTKRNGNREALNALKNEMSDSEKVKVCFGNMFIKFPKSKTREMIQKDQEQLDKEINDLRSALKAKVNRLNVMQGKPELRGYNLSALSTDEVRAINNLLKR</sequence>
<evidence type="ECO:0000256" key="2">
    <source>
        <dbReference type="ARBA" id="ARBA00004496"/>
    </source>
</evidence>
<evidence type="ECO:0000256" key="1">
    <source>
        <dbReference type="ARBA" id="ARBA00003581"/>
    </source>
</evidence>
<dbReference type="Pfam" id="PF01920">
    <property type="entry name" value="Prefoldin_2"/>
    <property type="match status" value="1"/>
</dbReference>
<dbReference type="GO" id="GO:0005737">
    <property type="term" value="C:cytoplasm"/>
    <property type="evidence" value="ECO:0007669"/>
    <property type="project" value="UniProtKB-SubCell"/>
</dbReference>
<comment type="caution">
    <text evidence="9">The sequence shown here is derived from an EMBL/GenBank/DDBJ whole genome shotgun (WGS) entry which is preliminary data.</text>
</comment>
<evidence type="ECO:0000256" key="8">
    <source>
        <dbReference type="SAM" id="Coils"/>
    </source>
</evidence>
<dbReference type="InterPro" id="IPR002777">
    <property type="entry name" value="PFD_beta-like"/>
</dbReference>
<keyword evidence="5" id="KW-0963">Cytoplasm</keyword>
<keyword evidence="6" id="KW-0143">Chaperone</keyword>
<dbReference type="Proteomes" id="UP001488805">
    <property type="component" value="Unassembled WGS sequence"/>
</dbReference>
<evidence type="ECO:0000256" key="6">
    <source>
        <dbReference type="ARBA" id="ARBA00023186"/>
    </source>
</evidence>
<dbReference type="GO" id="GO:0051082">
    <property type="term" value="F:unfolded protein binding"/>
    <property type="evidence" value="ECO:0007669"/>
    <property type="project" value="InterPro"/>
</dbReference>
<dbReference type="PANTHER" id="PTHR21162">
    <property type="entry name" value="P53 AND DNA DAMAGE-REGULATED PROTEIN"/>
    <property type="match status" value="1"/>
</dbReference>
<organism evidence="9 10">
    <name type="scientific">Zoarces viviparus</name>
    <name type="common">Viviparous eelpout</name>
    <name type="synonym">Blennius viviparus</name>
    <dbReference type="NCBI Taxonomy" id="48416"/>
    <lineage>
        <taxon>Eukaryota</taxon>
        <taxon>Metazoa</taxon>
        <taxon>Chordata</taxon>
        <taxon>Craniata</taxon>
        <taxon>Vertebrata</taxon>
        <taxon>Euteleostomi</taxon>
        <taxon>Actinopterygii</taxon>
        <taxon>Neopterygii</taxon>
        <taxon>Teleostei</taxon>
        <taxon>Neoteleostei</taxon>
        <taxon>Acanthomorphata</taxon>
        <taxon>Eupercaria</taxon>
        <taxon>Perciformes</taxon>
        <taxon>Cottioidei</taxon>
        <taxon>Zoarcales</taxon>
        <taxon>Zoarcidae</taxon>
        <taxon>Zoarcinae</taxon>
        <taxon>Zoarces</taxon>
    </lineage>
</organism>
<keyword evidence="10" id="KW-1185">Reference proteome</keyword>
<comment type="function">
    <text evidence="1">May play a role in chaperone-mediated protein folding.</text>
</comment>
<comment type="subunit">
    <text evidence="7">Component of the PAQosome complex which is responsible for the biogenesis of several protein complexes and which consists of R2TP complex members RUVBL1, RUVBL2, RPAP3 and PIH1D1, URI complex members PFDN2, PFDN6, PDRG1, UXT and URI1 as well as ASDURF, POLR2E and DNAAF10/WDR92.</text>
</comment>
<comment type="subcellular location">
    <subcellularLocation>
        <location evidence="2">Cytoplasm</location>
    </subcellularLocation>
</comment>
<dbReference type="Gene3D" id="1.10.287.370">
    <property type="match status" value="1"/>
</dbReference>
<comment type="similarity">
    <text evidence="3">Belongs to the prefoldin subunit beta family.</text>
</comment>
<evidence type="ECO:0000256" key="3">
    <source>
        <dbReference type="ARBA" id="ARBA00008045"/>
    </source>
</evidence>
<evidence type="ECO:0000256" key="7">
    <source>
        <dbReference type="ARBA" id="ARBA00026022"/>
    </source>
</evidence>
<dbReference type="AlphaFoldDB" id="A0AAW1F1R2"/>
<gene>
    <name evidence="9" type="ORF">VZT92_012619</name>
</gene>
<evidence type="ECO:0000313" key="9">
    <source>
        <dbReference type="EMBL" id="KAK9528461.1"/>
    </source>
</evidence>
<accession>A0AAW1F1R2</accession>
<dbReference type="InterPro" id="IPR009053">
    <property type="entry name" value="Prefoldin"/>
</dbReference>
<dbReference type="PANTHER" id="PTHR21162:SF0">
    <property type="entry name" value="P53 AND DNA DAMAGE-REGULATED PROTEIN 1"/>
    <property type="match status" value="1"/>
</dbReference>
<keyword evidence="8" id="KW-0175">Coiled coil</keyword>
<name>A0AAW1F1R2_ZOAVI</name>
<dbReference type="SUPFAM" id="SSF46579">
    <property type="entry name" value="Prefoldin"/>
    <property type="match status" value="1"/>
</dbReference>
<proteinExistence type="inferred from homology"/>